<evidence type="ECO:0000256" key="1">
    <source>
        <dbReference type="SAM" id="Coils"/>
    </source>
</evidence>
<feature type="compositionally biased region" description="Polar residues" evidence="2">
    <location>
        <begin position="403"/>
        <end position="460"/>
    </location>
</feature>
<comment type="caution">
    <text evidence="3">The sequence shown here is derived from an EMBL/GenBank/DDBJ whole genome shotgun (WGS) entry which is preliminary data.</text>
</comment>
<feature type="region of interest" description="Disordered" evidence="2">
    <location>
        <begin position="507"/>
        <end position="556"/>
    </location>
</feature>
<organism evidence="3 4">
    <name type="scientific">Calicophoron daubneyi</name>
    <name type="common">Rumen fluke</name>
    <name type="synonym">Paramphistomum daubneyi</name>
    <dbReference type="NCBI Taxonomy" id="300641"/>
    <lineage>
        <taxon>Eukaryota</taxon>
        <taxon>Metazoa</taxon>
        <taxon>Spiralia</taxon>
        <taxon>Lophotrochozoa</taxon>
        <taxon>Platyhelminthes</taxon>
        <taxon>Trematoda</taxon>
        <taxon>Digenea</taxon>
        <taxon>Plagiorchiida</taxon>
        <taxon>Pronocephalata</taxon>
        <taxon>Paramphistomoidea</taxon>
        <taxon>Paramphistomidae</taxon>
        <taxon>Calicophoron</taxon>
    </lineage>
</organism>
<feature type="compositionally biased region" description="Low complexity" evidence="2">
    <location>
        <begin position="536"/>
        <end position="545"/>
    </location>
</feature>
<evidence type="ECO:0000256" key="2">
    <source>
        <dbReference type="SAM" id="MobiDB-lite"/>
    </source>
</evidence>
<dbReference type="AlphaFoldDB" id="A0AAV2TK59"/>
<feature type="compositionally biased region" description="Low complexity" evidence="2">
    <location>
        <begin position="21"/>
        <end position="36"/>
    </location>
</feature>
<feature type="compositionally biased region" description="Polar residues" evidence="2">
    <location>
        <begin position="622"/>
        <end position="631"/>
    </location>
</feature>
<gene>
    <name evidence="3" type="ORF">CDAUBV1_LOCUS11405</name>
</gene>
<reference evidence="3" key="1">
    <citation type="submission" date="2024-06" db="EMBL/GenBank/DDBJ databases">
        <authorList>
            <person name="Liu X."/>
            <person name="Lenzi L."/>
            <person name="Haldenby T S."/>
            <person name="Uol C."/>
        </authorList>
    </citation>
    <scope>NUCLEOTIDE SEQUENCE</scope>
</reference>
<feature type="coiled-coil region" evidence="1">
    <location>
        <begin position="239"/>
        <end position="267"/>
    </location>
</feature>
<dbReference type="Proteomes" id="UP001497525">
    <property type="component" value="Unassembled WGS sequence"/>
</dbReference>
<feature type="region of interest" description="Disordered" evidence="2">
    <location>
        <begin position="375"/>
        <end position="493"/>
    </location>
</feature>
<feature type="compositionally biased region" description="Basic and acidic residues" evidence="2">
    <location>
        <begin position="464"/>
        <end position="476"/>
    </location>
</feature>
<feature type="region of interest" description="Disordered" evidence="2">
    <location>
        <begin position="1"/>
        <end position="50"/>
    </location>
</feature>
<protein>
    <submittedName>
        <fullName evidence="3">Uncharacterized protein</fullName>
    </submittedName>
</protein>
<keyword evidence="1" id="KW-0175">Coiled coil</keyword>
<feature type="region of interest" description="Disordered" evidence="2">
    <location>
        <begin position="569"/>
        <end position="648"/>
    </location>
</feature>
<proteinExistence type="predicted"/>
<evidence type="ECO:0000313" key="4">
    <source>
        <dbReference type="Proteomes" id="UP001497525"/>
    </source>
</evidence>
<feature type="compositionally biased region" description="Polar residues" evidence="2">
    <location>
        <begin position="507"/>
        <end position="521"/>
    </location>
</feature>
<dbReference type="EMBL" id="CAXLJL010000378">
    <property type="protein sequence ID" value="CAL5137140.1"/>
    <property type="molecule type" value="Genomic_DNA"/>
</dbReference>
<sequence length="944" mass="103587">MTYQTAEPVRPANQPERSLSRKSSSTEETPPSSLKSGNGRDTSNRNIFRRQFSLPAVKGKFAKLRKSLSEERQRLPPHSASWFSYTKRKILIESIPEADSNNFMNFPEPHSLGPQENKLRPFSAISPLSGVGDVDDVSTSTTPSFQDKSAHGAIGSVAKATSPKPTTLPQSSVVSSQADRRITLMSPEARLTSRRTVWRIEMDRRQAARLACLLASEAAVESARKRVAEVREARLSELRTRTEQRQRQAHERRKALEQAEKERLRRITERHNRTQFVEARVPLYRMAGYNVNSLLIRSISAMNGRSSRSVSRCASRTGRNRQIGFGSTTPRLVCMTAEELRTNLMINSNNTTSTCSNITDRTKCTGSKVDSINMSASFRSSGRRKHEKSGKAMSSSRDKARYPSNSTTTAHSRISSQSTEHSRVMRTSGSACQAVTKGFNQQDIKNPETSLTQSGSNSILRSAKIGEPEAGTEKPKLQRRVCSSTTRSTKTPKVKRLHRIIASFSPSHGTRYSLSDSNGLSRSRPPGSAKAHRQSTSRTRTSAASRSRRSSFQGVTSRLTAAAVGIAGGRTQRPFSHPVHTPTQQRHVGKTDGSITVDQTLVNGGKAGRQLKAPSCPENSGAGPSSFNPSEEGTDTVRSEPTTDEEILNEVANGVITDALRYSMNHIRSDLSQQAGDHSTSLMNINAARQPEEAQIHQPPTTALETVATPGDSSESESMLWNEKEQKEEWNPPGTEFRPPILNPPRYAITSRPAATYLRGREMAEREERRRKLELIMSRIKRSKPPGRPAENVKQLGTIAKSGSAPDDGSSRKTSLCAQGAIQSEDSPARLVKHEGKMPDGSWRSQDCVRTYDTEGQHITDLVTSPEVHLTTASSEQPLSVRTDAVQLKLSPDNTSPTQSPNTRADIVAHMLASGRLDAHSRAAAILINRATGRVPTDGLGPTK</sequence>
<feature type="region of interest" description="Disordered" evidence="2">
    <location>
        <begin position="724"/>
        <end position="747"/>
    </location>
</feature>
<evidence type="ECO:0000313" key="3">
    <source>
        <dbReference type="EMBL" id="CAL5137140.1"/>
    </source>
</evidence>
<name>A0AAV2TK59_CALDB</name>
<accession>A0AAV2TK59</accession>
<feature type="compositionally biased region" description="Polar residues" evidence="2">
    <location>
        <begin position="593"/>
        <end position="602"/>
    </location>
</feature>